<accession>A0A9P6CXG5</accession>
<organism evidence="1 2">
    <name type="scientific">Pholiota conissans</name>
    <dbReference type="NCBI Taxonomy" id="109636"/>
    <lineage>
        <taxon>Eukaryota</taxon>
        <taxon>Fungi</taxon>
        <taxon>Dikarya</taxon>
        <taxon>Basidiomycota</taxon>
        <taxon>Agaricomycotina</taxon>
        <taxon>Agaricomycetes</taxon>
        <taxon>Agaricomycetidae</taxon>
        <taxon>Agaricales</taxon>
        <taxon>Agaricineae</taxon>
        <taxon>Strophariaceae</taxon>
        <taxon>Pholiota</taxon>
    </lineage>
</organism>
<reference evidence="1" key="1">
    <citation type="submission" date="2020-11" db="EMBL/GenBank/DDBJ databases">
        <authorList>
            <consortium name="DOE Joint Genome Institute"/>
            <person name="Ahrendt S."/>
            <person name="Riley R."/>
            <person name="Andreopoulos W."/>
            <person name="Labutti K."/>
            <person name="Pangilinan J."/>
            <person name="Ruiz-Duenas F.J."/>
            <person name="Barrasa J.M."/>
            <person name="Sanchez-Garcia M."/>
            <person name="Camarero S."/>
            <person name="Miyauchi S."/>
            <person name="Serrano A."/>
            <person name="Linde D."/>
            <person name="Babiker R."/>
            <person name="Drula E."/>
            <person name="Ayuso-Fernandez I."/>
            <person name="Pacheco R."/>
            <person name="Padilla G."/>
            <person name="Ferreira P."/>
            <person name="Barriuso J."/>
            <person name="Kellner H."/>
            <person name="Castanera R."/>
            <person name="Alfaro M."/>
            <person name="Ramirez L."/>
            <person name="Pisabarro A.G."/>
            <person name="Kuo A."/>
            <person name="Tritt A."/>
            <person name="Lipzen A."/>
            <person name="He G."/>
            <person name="Yan M."/>
            <person name="Ng V."/>
            <person name="Cullen D."/>
            <person name="Martin F."/>
            <person name="Rosso M.-N."/>
            <person name="Henrissat B."/>
            <person name="Hibbett D."/>
            <person name="Martinez A.T."/>
            <person name="Grigoriev I.V."/>
        </authorList>
    </citation>
    <scope>NUCLEOTIDE SEQUENCE</scope>
    <source>
        <strain evidence="1">CIRM-BRFM 674</strain>
    </source>
</reference>
<dbReference type="EMBL" id="MU155147">
    <property type="protein sequence ID" value="KAF9484086.1"/>
    <property type="molecule type" value="Genomic_DNA"/>
</dbReference>
<dbReference type="AlphaFoldDB" id="A0A9P6CXG5"/>
<name>A0A9P6CXG5_9AGAR</name>
<keyword evidence="2" id="KW-1185">Reference proteome</keyword>
<sequence>MKYKARRDWRKGIDIIKTWGTEEVTIHLEANGHDKVKMFSERWWASLFYYYDRCYFNRLKADHELAFTMPMKRAAKRGRPENIADEYHNLRLVSDSNSSECNMDVNNVLFPPKRRSFNGFLDESGAHIASSFNSPTTGSPNPICDDTGEVPPSPTALVVGASLLARLGLQDNSPNSVRPATPTVGSSCLPPNEIVKGMRFLIHTKASKGPNLADEVLIAHQWLD</sequence>
<comment type="caution">
    <text evidence="1">The sequence shown here is derived from an EMBL/GenBank/DDBJ whole genome shotgun (WGS) entry which is preliminary data.</text>
</comment>
<gene>
    <name evidence="1" type="ORF">BDN70DRAFT_891263</name>
</gene>
<evidence type="ECO:0000313" key="1">
    <source>
        <dbReference type="EMBL" id="KAF9484086.1"/>
    </source>
</evidence>
<proteinExistence type="predicted"/>
<evidence type="ECO:0000313" key="2">
    <source>
        <dbReference type="Proteomes" id="UP000807469"/>
    </source>
</evidence>
<protein>
    <submittedName>
        <fullName evidence="1">Uncharacterized protein</fullName>
    </submittedName>
</protein>
<dbReference type="Proteomes" id="UP000807469">
    <property type="component" value="Unassembled WGS sequence"/>
</dbReference>